<reference evidence="2" key="1">
    <citation type="submission" date="2016-09" db="EMBL/GenBank/DDBJ databases">
        <authorList>
            <person name="Jeantristanb JTB J.-T."/>
            <person name="Ricardo R."/>
        </authorList>
    </citation>
    <scope>NUCLEOTIDE SEQUENCE [LARGE SCALE GENOMIC DNA]</scope>
</reference>
<protein>
    <submittedName>
        <fullName evidence="1">BQ2448_1882 protein</fullName>
    </submittedName>
</protein>
<dbReference type="AlphaFoldDB" id="A0A238FH69"/>
<name>A0A238FH69_9BASI</name>
<gene>
    <name evidence="1" type="ORF">BQ2448_1882</name>
</gene>
<dbReference type="EMBL" id="FMSP01000005">
    <property type="protein sequence ID" value="SCV70488.1"/>
    <property type="molecule type" value="Genomic_DNA"/>
</dbReference>
<keyword evidence="2" id="KW-1185">Reference proteome</keyword>
<organism evidence="1 2">
    <name type="scientific">Microbotryum intermedium</name>
    <dbReference type="NCBI Taxonomy" id="269621"/>
    <lineage>
        <taxon>Eukaryota</taxon>
        <taxon>Fungi</taxon>
        <taxon>Dikarya</taxon>
        <taxon>Basidiomycota</taxon>
        <taxon>Pucciniomycotina</taxon>
        <taxon>Microbotryomycetes</taxon>
        <taxon>Microbotryales</taxon>
        <taxon>Microbotryaceae</taxon>
        <taxon>Microbotryum</taxon>
    </lineage>
</organism>
<evidence type="ECO:0000313" key="2">
    <source>
        <dbReference type="Proteomes" id="UP000198372"/>
    </source>
</evidence>
<proteinExistence type="predicted"/>
<dbReference type="OrthoDB" id="411615at2759"/>
<accession>A0A238FH69</accession>
<dbReference type="Proteomes" id="UP000198372">
    <property type="component" value="Unassembled WGS sequence"/>
</dbReference>
<evidence type="ECO:0000313" key="1">
    <source>
        <dbReference type="EMBL" id="SCV70488.1"/>
    </source>
</evidence>
<sequence>MFPLAIARSLKLEQFDFDTAFLNGKMTDDVYMKAPKGWTGTLKPGQ</sequence>